<evidence type="ECO:0000313" key="3">
    <source>
        <dbReference type="EMBL" id="KAF2108096.1"/>
    </source>
</evidence>
<dbReference type="OrthoDB" id="3777578at2759"/>
<sequence>MLEGPEDVCVDQVSDFWAGGSVESCPVCLEEEMVTRRLRKCGHLIGEECLAQQLKSRVPNRYNCVLCRAYFLDDYIANET</sequence>
<reference evidence="3" key="1">
    <citation type="journal article" date="2020" name="Stud. Mycol.">
        <title>101 Dothideomycetes genomes: a test case for predicting lifestyles and emergence of pathogens.</title>
        <authorList>
            <person name="Haridas S."/>
            <person name="Albert R."/>
            <person name="Binder M."/>
            <person name="Bloem J."/>
            <person name="Labutti K."/>
            <person name="Salamov A."/>
            <person name="Andreopoulos B."/>
            <person name="Baker S."/>
            <person name="Barry K."/>
            <person name="Bills G."/>
            <person name="Bluhm B."/>
            <person name="Cannon C."/>
            <person name="Castanera R."/>
            <person name="Culley D."/>
            <person name="Daum C."/>
            <person name="Ezra D."/>
            <person name="Gonzalez J."/>
            <person name="Henrissat B."/>
            <person name="Kuo A."/>
            <person name="Liang C."/>
            <person name="Lipzen A."/>
            <person name="Lutzoni F."/>
            <person name="Magnuson J."/>
            <person name="Mondo S."/>
            <person name="Nolan M."/>
            <person name="Ohm R."/>
            <person name="Pangilinan J."/>
            <person name="Park H.-J."/>
            <person name="Ramirez L."/>
            <person name="Alfaro M."/>
            <person name="Sun H."/>
            <person name="Tritt A."/>
            <person name="Yoshinaga Y."/>
            <person name="Zwiers L.-H."/>
            <person name="Turgeon B."/>
            <person name="Goodwin S."/>
            <person name="Spatafora J."/>
            <person name="Crous P."/>
            <person name="Grigoriev I."/>
        </authorList>
    </citation>
    <scope>NUCLEOTIDE SEQUENCE</scope>
    <source>
        <strain evidence="3">CBS 627.86</strain>
    </source>
</reference>
<accession>A0A6A5YLU6</accession>
<organism evidence="3 4">
    <name type="scientific">Lophiotrema nucula</name>
    <dbReference type="NCBI Taxonomy" id="690887"/>
    <lineage>
        <taxon>Eukaryota</taxon>
        <taxon>Fungi</taxon>
        <taxon>Dikarya</taxon>
        <taxon>Ascomycota</taxon>
        <taxon>Pezizomycotina</taxon>
        <taxon>Dothideomycetes</taxon>
        <taxon>Pleosporomycetidae</taxon>
        <taxon>Pleosporales</taxon>
        <taxon>Lophiotremataceae</taxon>
        <taxon>Lophiotrema</taxon>
    </lineage>
</organism>
<dbReference type="GO" id="GO:0008270">
    <property type="term" value="F:zinc ion binding"/>
    <property type="evidence" value="ECO:0007669"/>
    <property type="project" value="UniProtKB-KW"/>
</dbReference>
<keyword evidence="1" id="KW-0479">Metal-binding</keyword>
<dbReference type="Gene3D" id="3.30.40.10">
    <property type="entry name" value="Zinc/RING finger domain, C3HC4 (zinc finger)"/>
    <property type="match status" value="1"/>
</dbReference>
<dbReference type="Pfam" id="PF13639">
    <property type="entry name" value="zf-RING_2"/>
    <property type="match status" value="1"/>
</dbReference>
<gene>
    <name evidence="3" type="ORF">BDV96DRAFT_505149</name>
</gene>
<dbReference type="InterPro" id="IPR001841">
    <property type="entry name" value="Znf_RING"/>
</dbReference>
<dbReference type="PROSITE" id="PS50089">
    <property type="entry name" value="ZF_RING_2"/>
    <property type="match status" value="1"/>
</dbReference>
<keyword evidence="1" id="KW-0862">Zinc</keyword>
<dbReference type="EMBL" id="ML977350">
    <property type="protein sequence ID" value="KAF2108096.1"/>
    <property type="molecule type" value="Genomic_DNA"/>
</dbReference>
<dbReference type="Proteomes" id="UP000799770">
    <property type="component" value="Unassembled WGS sequence"/>
</dbReference>
<dbReference type="SUPFAM" id="SSF57850">
    <property type="entry name" value="RING/U-box"/>
    <property type="match status" value="1"/>
</dbReference>
<dbReference type="InterPro" id="IPR013083">
    <property type="entry name" value="Znf_RING/FYVE/PHD"/>
</dbReference>
<dbReference type="AlphaFoldDB" id="A0A6A5YLU6"/>
<name>A0A6A5YLU6_9PLEO</name>
<feature type="domain" description="RING-type" evidence="2">
    <location>
        <begin position="25"/>
        <end position="68"/>
    </location>
</feature>
<evidence type="ECO:0000259" key="2">
    <source>
        <dbReference type="PROSITE" id="PS50089"/>
    </source>
</evidence>
<protein>
    <recommendedName>
        <fullName evidence="2">RING-type domain-containing protein</fullName>
    </recommendedName>
</protein>
<proteinExistence type="predicted"/>
<evidence type="ECO:0000256" key="1">
    <source>
        <dbReference type="PROSITE-ProRule" id="PRU00175"/>
    </source>
</evidence>
<evidence type="ECO:0000313" key="4">
    <source>
        <dbReference type="Proteomes" id="UP000799770"/>
    </source>
</evidence>
<keyword evidence="4" id="KW-1185">Reference proteome</keyword>
<keyword evidence="1" id="KW-0863">Zinc-finger</keyword>